<organism evidence="3">
    <name type="scientific">Kitasatospora camelliae</name>
    <dbReference type="NCBI Taxonomy" id="3156397"/>
    <lineage>
        <taxon>Bacteria</taxon>
        <taxon>Bacillati</taxon>
        <taxon>Actinomycetota</taxon>
        <taxon>Actinomycetes</taxon>
        <taxon>Kitasatosporales</taxon>
        <taxon>Streptomycetaceae</taxon>
        <taxon>Kitasatospora</taxon>
    </lineage>
</organism>
<feature type="domain" description="Protein kinase" evidence="2">
    <location>
        <begin position="232"/>
        <end position="546"/>
    </location>
</feature>
<dbReference type="Gene3D" id="1.10.510.10">
    <property type="entry name" value="Transferase(Phosphotransferase) domain 1"/>
    <property type="match status" value="1"/>
</dbReference>
<dbReference type="SUPFAM" id="SSF56112">
    <property type="entry name" value="Protein kinase-like (PK-like)"/>
    <property type="match status" value="1"/>
</dbReference>
<dbReference type="SMART" id="SM00220">
    <property type="entry name" value="S_TKc"/>
    <property type="match status" value="1"/>
</dbReference>
<dbReference type="Pfam" id="PF00069">
    <property type="entry name" value="Pkinase"/>
    <property type="match status" value="1"/>
</dbReference>
<proteinExistence type="predicted"/>
<dbReference type="EMBL" id="CP159872">
    <property type="protein sequence ID" value="XCM77641.1"/>
    <property type="molecule type" value="Genomic_DNA"/>
</dbReference>
<dbReference type="InterPro" id="IPR053524">
    <property type="entry name" value="Aerial_hyphae_peptide-synth"/>
</dbReference>
<dbReference type="SMART" id="SM01260">
    <property type="entry name" value="LANC_like"/>
    <property type="match status" value="1"/>
</dbReference>
<dbReference type="AlphaFoldDB" id="A0AAU8JRF0"/>
<dbReference type="Gene3D" id="1.50.10.10">
    <property type="match status" value="2"/>
</dbReference>
<name>A0AAU8JRF0_9ACTN</name>
<evidence type="ECO:0000313" key="3">
    <source>
        <dbReference type="EMBL" id="XCM77641.1"/>
    </source>
</evidence>
<evidence type="ECO:0000259" key="2">
    <source>
        <dbReference type="PROSITE" id="PS50011"/>
    </source>
</evidence>
<feature type="compositionally biased region" description="Low complexity" evidence="1">
    <location>
        <begin position="484"/>
        <end position="502"/>
    </location>
</feature>
<evidence type="ECO:0000256" key="1">
    <source>
        <dbReference type="SAM" id="MobiDB-lite"/>
    </source>
</evidence>
<accession>A0AAU8JRF0</accession>
<dbReference type="Pfam" id="PF25816">
    <property type="entry name" value="RamC_N"/>
    <property type="match status" value="1"/>
</dbReference>
<feature type="region of interest" description="Disordered" evidence="1">
    <location>
        <begin position="879"/>
        <end position="902"/>
    </location>
</feature>
<dbReference type="InterPro" id="IPR012341">
    <property type="entry name" value="6hp_glycosidase-like_sf"/>
</dbReference>
<dbReference type="KEGG" id="kcm:ABWK59_01130"/>
<dbReference type="InterPro" id="IPR007822">
    <property type="entry name" value="LANC-like"/>
</dbReference>
<feature type="region of interest" description="Disordered" evidence="1">
    <location>
        <begin position="191"/>
        <end position="222"/>
    </location>
</feature>
<dbReference type="GO" id="GO:0004672">
    <property type="term" value="F:protein kinase activity"/>
    <property type="evidence" value="ECO:0007669"/>
    <property type="project" value="InterPro"/>
</dbReference>
<feature type="compositionally biased region" description="Low complexity" evidence="1">
    <location>
        <begin position="212"/>
        <end position="222"/>
    </location>
</feature>
<sequence>MNQPLGFAVADPEFYAPLETTVARGEVFRPAGVPDGWQGVESGIWTMWFREKLRGVEDGWKVHVSARADRLGPVLDIAARVCFEQDVAFKHLSARLFYWWTHHKHAPRPQAGKFIAAYPRDVEAAERLMEQLDSALAGEQGPRILSDRRYRTSGTVHYRYGAFVPRTRLRADGSRTLLVRDGAGRLVEDRRGVTPRLPDQITDPFRRPAPAPTSADAPAPAPAAASHAFGGFVFESAVRHSNAGGAYLGREEATGRAVFIKEARAHIAFEDDGLDAQARLRGEWETLRVLHEQAPGLAPEPIAYFRQSGHEYLVSELVDGRALNSWMAVNNPLVRVGRTAGQVAAYFERCEGLIAGVEDALARLHACGYLFVDVSPGNVLVAEDDTVRLVDFEAAQRPGASRALIGTPGYAPPRALVGEDLAVHDDYGVSALALLLLGPFHHVVRRNPDALAHLHADISRYGPLPDGLWRRVTKYHTPTGATLSAPGPEAAAPEPASAPAAPVSGFRLPTPGELAAEPARYLADLHRSVGDALLAMADVGHGERMFPTIADGYRTNTLCVAYGAAGVAHALHHAGRPLPEGLLDRLRRQALAQADDLAPGLYVGSAGIAHVLAGQGLLEEARDLLAAADRHPLLAESATVFGGSAGLALGHLALHHHTGDEHHLDRALALARAIPDDDARLTVLLGDNNPTGLVHGRPGIALMFHHLARATGDDRHLQRGLRLLHAELDRESDPREVAMTFPISATDRRDMPYLYAGSAGMLLPVTRYLQATGDERLAAAMPRLLAAMRIPYTAMPGLFQGFAGLGLALTDHAAATGDTDSRCEAQRIARGLFKYALPHPTGTRLLGHGMLRHSADLWSGSAGVLLFLTQLLQPRPDPLFTLDDPATPRPAALPASSSAVRS</sequence>
<dbReference type="GO" id="GO:0005975">
    <property type="term" value="P:carbohydrate metabolic process"/>
    <property type="evidence" value="ECO:0007669"/>
    <property type="project" value="InterPro"/>
</dbReference>
<dbReference type="SUPFAM" id="SSF158745">
    <property type="entry name" value="LanC-like"/>
    <property type="match status" value="1"/>
</dbReference>
<dbReference type="InterPro" id="IPR011009">
    <property type="entry name" value="Kinase-like_dom_sf"/>
</dbReference>
<dbReference type="Pfam" id="PF05147">
    <property type="entry name" value="LANC_like"/>
    <property type="match status" value="1"/>
</dbReference>
<dbReference type="InterPro" id="IPR058053">
    <property type="entry name" value="RamC_C"/>
</dbReference>
<dbReference type="InterPro" id="IPR000719">
    <property type="entry name" value="Prot_kinase_dom"/>
</dbReference>
<protein>
    <submittedName>
        <fullName evidence="3">Class III lanthionine synthetase LanKC</fullName>
    </submittedName>
</protein>
<reference evidence="3" key="1">
    <citation type="submission" date="2024-06" db="EMBL/GenBank/DDBJ databases">
        <title>The genome sequences of Kitasatospora sp. strain HUAS MG31.</title>
        <authorList>
            <person name="Mo P."/>
        </authorList>
    </citation>
    <scope>NUCLEOTIDE SEQUENCE</scope>
    <source>
        <strain evidence="3">HUAS MG31</strain>
    </source>
</reference>
<feature type="compositionally biased region" description="Low complexity" evidence="1">
    <location>
        <begin position="881"/>
        <end position="902"/>
    </location>
</feature>
<dbReference type="RefSeq" id="WP_354637312.1">
    <property type="nucleotide sequence ID" value="NZ_CP159872.1"/>
</dbReference>
<gene>
    <name evidence="3" type="primary">lanKC</name>
    <name evidence="3" type="ORF">ABWK59_01130</name>
</gene>
<dbReference type="GO" id="GO:0005524">
    <property type="term" value="F:ATP binding"/>
    <property type="evidence" value="ECO:0007669"/>
    <property type="project" value="InterPro"/>
</dbReference>
<feature type="region of interest" description="Disordered" evidence="1">
    <location>
        <begin position="479"/>
        <end position="504"/>
    </location>
</feature>
<dbReference type="GO" id="GO:0031179">
    <property type="term" value="P:peptide modification"/>
    <property type="evidence" value="ECO:0007669"/>
    <property type="project" value="InterPro"/>
</dbReference>
<dbReference type="PROSITE" id="PS50011">
    <property type="entry name" value="PROTEIN_KINASE_DOM"/>
    <property type="match status" value="1"/>
</dbReference>
<dbReference type="NCBIfam" id="NF038151">
    <property type="entry name" value="lanthi_synth_III"/>
    <property type="match status" value="1"/>
</dbReference>
<dbReference type="CDD" id="cd04791">
    <property type="entry name" value="LanC_SerThrkinase"/>
    <property type="match status" value="1"/>
</dbReference>
<dbReference type="InterPro" id="IPR057929">
    <property type="entry name" value="RamC_N"/>
</dbReference>